<dbReference type="EMBL" id="JAAHCF010000055">
    <property type="protein sequence ID" value="KAK8149258.1"/>
    <property type="molecule type" value="Genomic_DNA"/>
</dbReference>
<dbReference type="AlphaFoldDB" id="A0AAW0S3M7"/>
<proteinExistence type="predicted"/>
<reference evidence="1 2" key="1">
    <citation type="submission" date="2020-02" db="EMBL/GenBank/DDBJ databases">
        <title>Comparative genomics of the hypocrealean fungal genus Beauvera.</title>
        <authorList>
            <person name="Showalter D.N."/>
            <person name="Bushley K.E."/>
            <person name="Rehner S.A."/>
        </authorList>
    </citation>
    <scope>NUCLEOTIDE SEQUENCE [LARGE SCALE GENOMIC DNA]</scope>
    <source>
        <strain evidence="1 2">ARSEF4384</strain>
    </source>
</reference>
<protein>
    <submittedName>
        <fullName evidence="1">Uncharacterized protein</fullName>
    </submittedName>
</protein>
<evidence type="ECO:0000313" key="1">
    <source>
        <dbReference type="EMBL" id="KAK8149258.1"/>
    </source>
</evidence>
<gene>
    <name evidence="1" type="ORF">G3M48_007651</name>
</gene>
<name>A0AAW0S3M7_9HYPO</name>
<keyword evidence="2" id="KW-1185">Reference proteome</keyword>
<dbReference type="Proteomes" id="UP001397290">
    <property type="component" value="Unassembled WGS sequence"/>
</dbReference>
<evidence type="ECO:0000313" key="2">
    <source>
        <dbReference type="Proteomes" id="UP001397290"/>
    </source>
</evidence>
<accession>A0AAW0S3M7</accession>
<sequence length="120" mass="13007">MAEWLWRSVQESASCPFDGFNSTDESLEGSSPSVVKDMALRPVWDFVYILVWLLRGAAGGGQTASGDCEARGSLFDSWVTGQCNIGRRKRGAAGLGFLWAVIRHGDSFSVHATALRALEP</sequence>
<comment type="caution">
    <text evidence="1">The sequence shown here is derived from an EMBL/GenBank/DDBJ whole genome shotgun (WGS) entry which is preliminary data.</text>
</comment>
<organism evidence="1 2">
    <name type="scientific">Beauveria asiatica</name>
    <dbReference type="NCBI Taxonomy" id="1069075"/>
    <lineage>
        <taxon>Eukaryota</taxon>
        <taxon>Fungi</taxon>
        <taxon>Dikarya</taxon>
        <taxon>Ascomycota</taxon>
        <taxon>Pezizomycotina</taxon>
        <taxon>Sordariomycetes</taxon>
        <taxon>Hypocreomycetidae</taxon>
        <taxon>Hypocreales</taxon>
        <taxon>Cordycipitaceae</taxon>
        <taxon>Beauveria</taxon>
    </lineage>
</organism>